<dbReference type="EMBL" id="JAAGMS010000280">
    <property type="protein sequence ID" value="NEC01230.1"/>
    <property type="molecule type" value="Genomic_DNA"/>
</dbReference>
<evidence type="ECO:0008006" key="4">
    <source>
        <dbReference type="Google" id="ProtNLM"/>
    </source>
</evidence>
<dbReference type="EMBL" id="JAAGMK010000312">
    <property type="protein sequence ID" value="NEB84804.1"/>
    <property type="molecule type" value="Genomic_DNA"/>
</dbReference>
<gene>
    <name evidence="1" type="ORF">G3I43_11550</name>
    <name evidence="2" type="ORF">G3I58_25065</name>
</gene>
<organism evidence="1">
    <name type="scientific">Streptomyces anulatus</name>
    <name type="common">Streptomyces chrysomallus</name>
    <dbReference type="NCBI Taxonomy" id="1892"/>
    <lineage>
        <taxon>Bacteria</taxon>
        <taxon>Bacillati</taxon>
        <taxon>Actinomycetota</taxon>
        <taxon>Actinomycetes</taxon>
        <taxon>Kitasatosporales</taxon>
        <taxon>Streptomycetaceae</taxon>
        <taxon>Streptomyces</taxon>
    </lineage>
</organism>
<comment type="caution">
    <text evidence="1">The sequence shown here is derived from an EMBL/GenBank/DDBJ whole genome shotgun (WGS) entry which is preliminary data.</text>
</comment>
<name>A0A6G3SPB4_STRAQ</name>
<dbReference type="AlphaFoldDB" id="A0A6G3SPB4"/>
<evidence type="ECO:0000313" key="1">
    <source>
        <dbReference type="EMBL" id="NEB84804.1"/>
    </source>
</evidence>
<evidence type="ECO:0000313" key="2">
    <source>
        <dbReference type="EMBL" id="NEC01230.1"/>
    </source>
</evidence>
<proteinExistence type="predicted"/>
<dbReference type="Proteomes" id="UP000470951">
    <property type="component" value="Unassembled WGS sequence"/>
</dbReference>
<protein>
    <recommendedName>
        <fullName evidence="4">RNHCP domain-containing protein</fullName>
    </recommendedName>
</protein>
<dbReference type="RefSeq" id="WP_047177290.1">
    <property type="nucleotide sequence ID" value="NZ_CBDRIV010000041.1"/>
</dbReference>
<accession>A0A6G3SPB4</accession>
<sequence length="81" mass="8563">MTQTLTAAPAYAPPGKPLCGHCGTDRHEDFRILSRHRTSVGTTVWIRCSCGTPQVRVATGAGIQLVARGRLPQGRGPGPGR</sequence>
<evidence type="ECO:0000313" key="3">
    <source>
        <dbReference type="Proteomes" id="UP000470951"/>
    </source>
</evidence>
<reference evidence="1 3" key="1">
    <citation type="submission" date="2020-01" db="EMBL/GenBank/DDBJ databases">
        <title>Insect and environment-associated Actinomycetes.</title>
        <authorList>
            <person name="Currrie C."/>
            <person name="Chevrette M."/>
            <person name="Carlson C."/>
            <person name="Stubbendieck R."/>
            <person name="Wendt-Pienkowski E."/>
        </authorList>
    </citation>
    <scope>NUCLEOTIDE SEQUENCE</scope>
    <source>
        <strain evidence="1">SID505</strain>
        <strain evidence="2 3">SID7903</strain>
    </source>
</reference>